<proteinExistence type="predicted"/>
<dbReference type="AlphaFoldDB" id="A0A261FD16"/>
<dbReference type="EMBL" id="MWWV01000012">
    <property type="protein sequence ID" value="OZG56988.1"/>
    <property type="molecule type" value="Genomic_DNA"/>
</dbReference>
<reference evidence="1 2" key="1">
    <citation type="journal article" date="2017" name="BMC Genomics">
        <title>Comparative genomic and phylogenomic analyses of the Bifidobacteriaceae family.</title>
        <authorList>
            <person name="Lugli G.A."/>
            <person name="Milani C."/>
            <person name="Turroni F."/>
            <person name="Duranti S."/>
            <person name="Mancabelli L."/>
            <person name="Mangifesta M."/>
            <person name="Ferrario C."/>
            <person name="Modesto M."/>
            <person name="Mattarelli P."/>
            <person name="Jiri K."/>
            <person name="van Sinderen D."/>
            <person name="Ventura M."/>
        </authorList>
    </citation>
    <scope>NUCLEOTIDE SEQUENCE [LARGE SCALE GENOMIC DNA]</scope>
    <source>
        <strain evidence="1 2">DSM 100201</strain>
    </source>
</reference>
<name>A0A261FD16_9BIFI</name>
<accession>A0A261FD16</accession>
<sequence>MPRRKPSWLKHLCTGRLKARKCAGCREWVAVDEQGPVWEAYDPGVLDAKDLTTAIILERPFTRIHQYTAGLLTLQNPCGARGISPDGQYLAVHECHRTPISLKPFTPVRRKPVPRWDPGIHLSDEDVRLFTELWRRPL</sequence>
<keyword evidence="2" id="KW-1185">Reference proteome</keyword>
<evidence type="ECO:0000313" key="1">
    <source>
        <dbReference type="EMBL" id="OZG56988.1"/>
    </source>
</evidence>
<dbReference type="Proteomes" id="UP000216444">
    <property type="component" value="Unassembled WGS sequence"/>
</dbReference>
<evidence type="ECO:0000313" key="2">
    <source>
        <dbReference type="Proteomes" id="UP000216444"/>
    </source>
</evidence>
<dbReference type="RefSeq" id="WP_143248919.1">
    <property type="nucleotide sequence ID" value="NZ_MWWV01000012.1"/>
</dbReference>
<comment type="caution">
    <text evidence="1">The sequence shown here is derived from an EMBL/GenBank/DDBJ whole genome shotgun (WGS) entry which is preliminary data.</text>
</comment>
<gene>
    <name evidence="1" type="ORF">BTIS_1650</name>
</gene>
<organism evidence="1 2">
    <name type="scientific">Bifidobacterium tissieri</name>
    <dbReference type="NCBI Taxonomy" id="1630162"/>
    <lineage>
        <taxon>Bacteria</taxon>
        <taxon>Bacillati</taxon>
        <taxon>Actinomycetota</taxon>
        <taxon>Actinomycetes</taxon>
        <taxon>Bifidobacteriales</taxon>
        <taxon>Bifidobacteriaceae</taxon>
        <taxon>Bifidobacterium</taxon>
    </lineage>
</organism>
<protein>
    <submittedName>
        <fullName evidence="1">Uncharacterized protein</fullName>
    </submittedName>
</protein>